<keyword evidence="1" id="KW-0489">Methyltransferase</keyword>
<proteinExistence type="predicted"/>
<gene>
    <name evidence="5" type="ORF">PV07_03929</name>
</gene>
<evidence type="ECO:0000256" key="2">
    <source>
        <dbReference type="ARBA" id="ARBA00022679"/>
    </source>
</evidence>
<organism evidence="5 6">
    <name type="scientific">Cladophialophora immunda</name>
    <dbReference type="NCBI Taxonomy" id="569365"/>
    <lineage>
        <taxon>Eukaryota</taxon>
        <taxon>Fungi</taxon>
        <taxon>Dikarya</taxon>
        <taxon>Ascomycota</taxon>
        <taxon>Pezizomycotina</taxon>
        <taxon>Eurotiomycetes</taxon>
        <taxon>Chaetothyriomycetidae</taxon>
        <taxon>Chaetothyriales</taxon>
        <taxon>Herpotrichiellaceae</taxon>
        <taxon>Cladophialophora</taxon>
    </lineage>
</organism>
<dbReference type="AlphaFoldDB" id="A0A0D2B463"/>
<dbReference type="Gene3D" id="3.40.50.150">
    <property type="entry name" value="Vaccinia Virus protein VP39"/>
    <property type="match status" value="1"/>
</dbReference>
<dbReference type="EMBL" id="KN847041">
    <property type="protein sequence ID" value="KIW32377.1"/>
    <property type="molecule type" value="Genomic_DNA"/>
</dbReference>
<dbReference type="Pfam" id="PF00891">
    <property type="entry name" value="Methyltransf_2"/>
    <property type="match status" value="1"/>
</dbReference>
<evidence type="ECO:0000313" key="5">
    <source>
        <dbReference type="EMBL" id="KIW32377.1"/>
    </source>
</evidence>
<name>A0A0D2B463_9EURO</name>
<dbReference type="PANTHER" id="PTHR43712">
    <property type="entry name" value="PUTATIVE (AFU_ORTHOLOGUE AFUA_4G14580)-RELATED"/>
    <property type="match status" value="1"/>
</dbReference>
<evidence type="ECO:0000313" key="6">
    <source>
        <dbReference type="Proteomes" id="UP000054466"/>
    </source>
</evidence>
<evidence type="ECO:0000256" key="3">
    <source>
        <dbReference type="ARBA" id="ARBA00022691"/>
    </source>
</evidence>
<dbReference type="HOGENOM" id="CLU_005533_1_4_1"/>
<dbReference type="PROSITE" id="PS51683">
    <property type="entry name" value="SAM_OMT_II"/>
    <property type="match status" value="1"/>
</dbReference>
<dbReference type="SUPFAM" id="SSF46785">
    <property type="entry name" value="Winged helix' DNA-binding domain"/>
    <property type="match status" value="1"/>
</dbReference>
<dbReference type="GO" id="GO:0032259">
    <property type="term" value="P:methylation"/>
    <property type="evidence" value="ECO:0007669"/>
    <property type="project" value="UniProtKB-KW"/>
</dbReference>
<dbReference type="STRING" id="569365.A0A0D2B463"/>
<keyword evidence="3" id="KW-0949">S-adenosyl-L-methionine</keyword>
<dbReference type="Gene3D" id="1.10.10.10">
    <property type="entry name" value="Winged helix-like DNA-binding domain superfamily/Winged helix DNA-binding domain"/>
    <property type="match status" value="1"/>
</dbReference>
<dbReference type="InterPro" id="IPR036388">
    <property type="entry name" value="WH-like_DNA-bd_sf"/>
</dbReference>
<dbReference type="OrthoDB" id="1606438at2759"/>
<dbReference type="VEuPathDB" id="FungiDB:PV07_03929"/>
<dbReference type="PANTHER" id="PTHR43712:SF19">
    <property type="entry name" value="DUAL O-METHYLTRANSFERASE_FAD-DEPENDENT MONOOXYGENASE ELCB"/>
    <property type="match status" value="1"/>
</dbReference>
<dbReference type="Proteomes" id="UP000054466">
    <property type="component" value="Unassembled WGS sequence"/>
</dbReference>
<evidence type="ECO:0000256" key="1">
    <source>
        <dbReference type="ARBA" id="ARBA00022603"/>
    </source>
</evidence>
<sequence>MSQVADFDALIEAFNSSAKKVRDYLASQDTNDKAGQAEGSETTEFPLALAPENVRDANKSMSEAMARIHQMFLDPVELNAQTTVNFQHLSCIRWIVHFNIPAHIPLSEPISYASVAQAAKVPEHQLRQIARMAMTNGVFREPSPNMLAHTPLSGKLATSPTFLETALFQAETTASTAVKMTEMTSKYGGSEKPNETAHNIAMETDLPFFAYLSKNPKIAARLQAAMKFVGGAEETHTAHLIQMFDWAGLGEAEVVDVGGSTGHVSIALARAFPNLTFTVQDLPVVVSKATSSPLPPEIRDRIVFTSHDFFEPQPAASSRASVFLVRMVVQNHPRTAAQTILRNIASAMKPDALILLNNHILPEPGTVGLRDEARDRSRSLFMMQAMNGGDRDEEEFRELVEGAGAGLAVQEVVKRKGSALGLIVIKKL</sequence>
<dbReference type="SUPFAM" id="SSF53335">
    <property type="entry name" value="S-adenosyl-L-methionine-dependent methyltransferases"/>
    <property type="match status" value="1"/>
</dbReference>
<dbReference type="InterPro" id="IPR016461">
    <property type="entry name" value="COMT-like"/>
</dbReference>
<reference evidence="5 6" key="1">
    <citation type="submission" date="2015-01" db="EMBL/GenBank/DDBJ databases">
        <title>The Genome Sequence of Cladophialophora immunda CBS83496.</title>
        <authorList>
            <consortium name="The Broad Institute Genomics Platform"/>
            <person name="Cuomo C."/>
            <person name="de Hoog S."/>
            <person name="Gorbushina A."/>
            <person name="Stielow B."/>
            <person name="Teixiera M."/>
            <person name="Abouelleil A."/>
            <person name="Chapman S.B."/>
            <person name="Priest M."/>
            <person name="Young S.K."/>
            <person name="Wortman J."/>
            <person name="Nusbaum C."/>
            <person name="Birren B."/>
        </authorList>
    </citation>
    <scope>NUCLEOTIDE SEQUENCE [LARGE SCALE GENOMIC DNA]</scope>
    <source>
        <strain evidence="5 6">CBS 83496</strain>
    </source>
</reference>
<dbReference type="RefSeq" id="XP_016252593.1">
    <property type="nucleotide sequence ID" value="XM_016390691.1"/>
</dbReference>
<keyword evidence="6" id="KW-1185">Reference proteome</keyword>
<dbReference type="InterPro" id="IPR001077">
    <property type="entry name" value="COMT_C"/>
</dbReference>
<dbReference type="InterPro" id="IPR029063">
    <property type="entry name" value="SAM-dependent_MTases_sf"/>
</dbReference>
<evidence type="ECO:0000259" key="4">
    <source>
        <dbReference type="Pfam" id="PF00891"/>
    </source>
</evidence>
<dbReference type="InterPro" id="IPR036390">
    <property type="entry name" value="WH_DNA-bd_sf"/>
</dbReference>
<keyword evidence="2" id="KW-0808">Transferase</keyword>
<feature type="domain" description="O-methyltransferase C-terminal" evidence="4">
    <location>
        <begin position="208"/>
        <end position="404"/>
    </location>
</feature>
<dbReference type="GeneID" id="27343123"/>
<protein>
    <recommendedName>
        <fullName evidence="4">O-methyltransferase C-terminal domain-containing protein</fullName>
    </recommendedName>
</protein>
<dbReference type="GO" id="GO:0008171">
    <property type="term" value="F:O-methyltransferase activity"/>
    <property type="evidence" value="ECO:0007669"/>
    <property type="project" value="InterPro"/>
</dbReference>
<accession>A0A0D2B463</accession>
<dbReference type="CDD" id="cd02440">
    <property type="entry name" value="AdoMet_MTases"/>
    <property type="match status" value="1"/>
</dbReference>